<dbReference type="AlphaFoldDB" id="I0I4Z6"/>
<evidence type="ECO:0000313" key="1">
    <source>
        <dbReference type="EMBL" id="BAM00334.1"/>
    </source>
</evidence>
<dbReference type="KEGG" id="cap:CLDAP_22940"/>
<dbReference type="Proteomes" id="UP000007880">
    <property type="component" value="Chromosome"/>
</dbReference>
<protein>
    <submittedName>
        <fullName evidence="1">Uncharacterized protein</fullName>
    </submittedName>
</protein>
<dbReference type="STRING" id="926550.CLDAP_22940"/>
<organism evidence="1 2">
    <name type="scientific">Caldilinea aerophila (strain DSM 14535 / JCM 11387 / NBRC 104270 / STL-6-O1)</name>
    <dbReference type="NCBI Taxonomy" id="926550"/>
    <lineage>
        <taxon>Bacteria</taxon>
        <taxon>Bacillati</taxon>
        <taxon>Chloroflexota</taxon>
        <taxon>Caldilineae</taxon>
        <taxon>Caldilineales</taxon>
        <taxon>Caldilineaceae</taxon>
        <taxon>Caldilinea</taxon>
    </lineage>
</organism>
<keyword evidence="2" id="KW-1185">Reference proteome</keyword>
<proteinExistence type="predicted"/>
<dbReference type="HOGENOM" id="CLU_3077802_0_0_0"/>
<sequence length="52" mass="6205">MRRELPIGPLRTLQFLQKGDIPIECTERARDRFMKTLRFQRSLGEFLQRAQG</sequence>
<gene>
    <name evidence="1" type="ordered locus">CLDAP_22940</name>
</gene>
<reference evidence="1 2" key="1">
    <citation type="submission" date="2012-02" db="EMBL/GenBank/DDBJ databases">
        <title>Complete genome sequence of Caldilinea aerophila DSM 14535 (= NBRC 102666).</title>
        <authorList>
            <person name="Oguchi A."/>
            <person name="Hosoyama A."/>
            <person name="Sekine M."/>
            <person name="Fukai R."/>
            <person name="Kato Y."/>
            <person name="Nakamura S."/>
            <person name="Hanada S."/>
            <person name="Yamazaki S."/>
            <person name="Fujita N."/>
        </authorList>
    </citation>
    <scope>NUCLEOTIDE SEQUENCE [LARGE SCALE GENOMIC DNA]</scope>
    <source>
        <strain evidence="2">DSM 14535 / JCM 11387 / NBRC 104270 / STL-6-O1</strain>
    </source>
</reference>
<dbReference type="EMBL" id="AP012337">
    <property type="protein sequence ID" value="BAM00334.1"/>
    <property type="molecule type" value="Genomic_DNA"/>
</dbReference>
<evidence type="ECO:0000313" key="2">
    <source>
        <dbReference type="Proteomes" id="UP000007880"/>
    </source>
</evidence>
<name>I0I4Z6_CALAS</name>
<accession>I0I4Z6</accession>